<evidence type="ECO:0000313" key="1">
    <source>
        <dbReference type="EMBL" id="CAI6376618.1"/>
    </source>
</evidence>
<organism evidence="1 2">
    <name type="scientific">Macrosiphum euphorbiae</name>
    <name type="common">potato aphid</name>
    <dbReference type="NCBI Taxonomy" id="13131"/>
    <lineage>
        <taxon>Eukaryota</taxon>
        <taxon>Metazoa</taxon>
        <taxon>Ecdysozoa</taxon>
        <taxon>Arthropoda</taxon>
        <taxon>Hexapoda</taxon>
        <taxon>Insecta</taxon>
        <taxon>Pterygota</taxon>
        <taxon>Neoptera</taxon>
        <taxon>Paraneoptera</taxon>
        <taxon>Hemiptera</taxon>
        <taxon>Sternorrhyncha</taxon>
        <taxon>Aphidomorpha</taxon>
        <taxon>Aphidoidea</taxon>
        <taxon>Aphididae</taxon>
        <taxon>Macrosiphini</taxon>
        <taxon>Macrosiphum</taxon>
    </lineage>
</organism>
<accession>A0AAV0Y822</accession>
<sequence>MVGAARPQTAFRRMERELETLKTWASNFKLEFSAAKSQLLSLKGGLKPRYSVGFGIGADAPRISSTATAKYLGVLLDPRRSYWDHVVSCARNQNPCIIGLGHSTLRTGEWAEWLPGRYTEASSCQGSHTRPRSGPMARN</sequence>
<reference evidence="1 2" key="1">
    <citation type="submission" date="2023-01" db="EMBL/GenBank/DDBJ databases">
        <authorList>
            <person name="Whitehead M."/>
        </authorList>
    </citation>
    <scope>NUCLEOTIDE SEQUENCE [LARGE SCALE GENOMIC DNA]</scope>
</reference>
<gene>
    <name evidence="1" type="ORF">MEUPH1_LOCUS29967</name>
</gene>
<keyword evidence="2" id="KW-1185">Reference proteome</keyword>
<evidence type="ECO:0008006" key="3">
    <source>
        <dbReference type="Google" id="ProtNLM"/>
    </source>
</evidence>
<proteinExistence type="predicted"/>
<protein>
    <recommendedName>
        <fullName evidence="3">Reverse transcriptase</fullName>
    </recommendedName>
</protein>
<dbReference type="EMBL" id="CARXXK010001528">
    <property type="protein sequence ID" value="CAI6376618.1"/>
    <property type="molecule type" value="Genomic_DNA"/>
</dbReference>
<dbReference type="Proteomes" id="UP001160148">
    <property type="component" value="Unassembled WGS sequence"/>
</dbReference>
<dbReference type="AlphaFoldDB" id="A0AAV0Y822"/>
<evidence type="ECO:0000313" key="2">
    <source>
        <dbReference type="Proteomes" id="UP001160148"/>
    </source>
</evidence>
<name>A0AAV0Y822_9HEMI</name>
<comment type="caution">
    <text evidence="1">The sequence shown here is derived from an EMBL/GenBank/DDBJ whole genome shotgun (WGS) entry which is preliminary data.</text>
</comment>